<dbReference type="GeneID" id="26811507"/>
<evidence type="ECO:0000256" key="7">
    <source>
        <dbReference type="RuleBase" id="RU361187"/>
    </source>
</evidence>
<feature type="chain" id="PRO_5005553122" description="Beta-xylosidase C-terminal Concanavalin A-like domain-containing protein" evidence="8">
    <location>
        <begin position="20"/>
        <end position="595"/>
    </location>
</feature>
<dbReference type="Proteomes" id="UP000037505">
    <property type="component" value="Unassembled WGS sequence"/>
</dbReference>
<dbReference type="InterPro" id="IPR013320">
    <property type="entry name" value="ConA-like_dom_sf"/>
</dbReference>
<dbReference type="InterPro" id="IPR006710">
    <property type="entry name" value="Glyco_hydro_43"/>
</dbReference>
<evidence type="ECO:0000313" key="10">
    <source>
        <dbReference type="EMBL" id="KNG83428.1"/>
    </source>
</evidence>
<dbReference type="Gene3D" id="2.115.10.20">
    <property type="entry name" value="Glycosyl hydrolase domain, family 43"/>
    <property type="match status" value="1"/>
</dbReference>
<evidence type="ECO:0000256" key="4">
    <source>
        <dbReference type="ARBA" id="ARBA00023295"/>
    </source>
</evidence>
<dbReference type="CDD" id="cd18833">
    <property type="entry name" value="GH43_PcXyl-like"/>
    <property type="match status" value="1"/>
</dbReference>
<evidence type="ECO:0000256" key="2">
    <source>
        <dbReference type="ARBA" id="ARBA00022729"/>
    </source>
</evidence>
<feature type="active site" description="Proton donor" evidence="5">
    <location>
        <position position="226"/>
    </location>
</feature>
<evidence type="ECO:0000256" key="8">
    <source>
        <dbReference type="SAM" id="SignalP"/>
    </source>
</evidence>
<dbReference type="GO" id="GO:0004553">
    <property type="term" value="F:hydrolase activity, hydrolyzing O-glycosyl compounds"/>
    <property type="evidence" value="ECO:0007669"/>
    <property type="project" value="InterPro"/>
</dbReference>
<dbReference type="Pfam" id="PF04616">
    <property type="entry name" value="Glyco_hydro_43"/>
    <property type="match status" value="1"/>
</dbReference>
<accession>A0A0L1IWA0</accession>
<dbReference type="SUPFAM" id="SSF49899">
    <property type="entry name" value="Concanavalin A-like lectins/glucanases"/>
    <property type="match status" value="1"/>
</dbReference>
<feature type="site" description="Important for catalytic activity, responsible for pKa modulation of the active site Glu and correct orientation of both the proton donor and substrate" evidence="6">
    <location>
        <position position="173"/>
    </location>
</feature>
<dbReference type="PANTHER" id="PTHR42812:SF17">
    <property type="entry name" value="BETA-XYLOSIDASE C-TERMINAL CONCANAVALIN A-LIKE DOMAIN-CONTAINING PROTEIN-RELATED"/>
    <property type="match status" value="1"/>
</dbReference>
<gene>
    <name evidence="10" type="ORF">ANOM_009703</name>
</gene>
<organism evidence="10 11">
    <name type="scientific">Aspergillus nomiae NRRL (strain ATCC 15546 / NRRL 13137 / CBS 260.88 / M93)</name>
    <dbReference type="NCBI Taxonomy" id="1509407"/>
    <lineage>
        <taxon>Eukaryota</taxon>
        <taxon>Fungi</taxon>
        <taxon>Dikarya</taxon>
        <taxon>Ascomycota</taxon>
        <taxon>Pezizomycotina</taxon>
        <taxon>Eurotiomycetes</taxon>
        <taxon>Eurotiomycetidae</taxon>
        <taxon>Eurotiales</taxon>
        <taxon>Aspergillaceae</taxon>
        <taxon>Aspergillus</taxon>
        <taxon>Aspergillus subgen. Circumdati</taxon>
    </lineage>
</organism>
<keyword evidence="3 7" id="KW-0378">Hydrolase</keyword>
<evidence type="ECO:0000256" key="3">
    <source>
        <dbReference type="ARBA" id="ARBA00022801"/>
    </source>
</evidence>
<evidence type="ECO:0000256" key="5">
    <source>
        <dbReference type="PIRSR" id="PIRSR606710-1"/>
    </source>
</evidence>
<proteinExistence type="inferred from homology"/>
<keyword evidence="11" id="KW-1185">Reference proteome</keyword>
<sequence length="595" mass="65185">MPDTLLGFLLIASLAFGHGDHQNSTYTNPILPGFHPDPSCIFVPSRDNTYFCASSSFNAFPGIPIHASKDLRNWKLIGNAISRPEMLPKLADTIKDTSGIWAPTLRYREEGSNSPNNGSGHGKGTFWISTTLVFDDLASDDESRWDNFVISTDDPFNSDSWTDPVHFDFGGYDTSLFWDDDGQVYITGSHEYKVWPGIQTATINLQTGDTGSWTNPWNGTGGLAPEGPHLYKKDGYYYLMLAEGGTGEGHMVTMARSRNINGPYQPAPHNPVLTNANTTAFFQAVGHADLFQDAQGSWWAVALSTRSGPDFKNYPMGRETVMTPVTWEAGEWPIFQSVEGITNGWDLPSQPMIISDGQGPYVDSPDHLTFPPNSTLPLNLIHWRLPTPDTYIVSPPGYENALVLRSSVLNLTSTDGRSTGAKGQTFIGRRQTNSLFTYHLDINASTLRNNGDEVGISVFLTEAYHFDLGIALLPQGDNTEISGELAPFFRFRGMSGSSVPETVFPFPPHMSIDTPVTMEIKAFNWTHYSFAAGPRDATHLMQTYGVARGDQLSAGFTGTVVGPYATTNGRAGSVNGEFEVSVGNWTYLPQGQILN</sequence>
<protein>
    <recommendedName>
        <fullName evidence="9">Beta-xylosidase C-terminal Concanavalin A-like domain-containing protein</fullName>
    </recommendedName>
</protein>
<dbReference type="PANTHER" id="PTHR42812">
    <property type="entry name" value="BETA-XYLOSIDASE"/>
    <property type="match status" value="1"/>
</dbReference>
<feature type="domain" description="Beta-xylosidase C-terminal Concanavalin A-like" evidence="9">
    <location>
        <begin position="405"/>
        <end position="574"/>
    </location>
</feature>
<dbReference type="GO" id="GO:0005975">
    <property type="term" value="P:carbohydrate metabolic process"/>
    <property type="evidence" value="ECO:0007669"/>
    <property type="project" value="InterPro"/>
</dbReference>
<evidence type="ECO:0000256" key="6">
    <source>
        <dbReference type="PIRSR" id="PIRSR606710-2"/>
    </source>
</evidence>
<feature type="active site" description="Proton acceptor" evidence="5">
    <location>
        <position position="37"/>
    </location>
</feature>
<feature type="signal peptide" evidence="8">
    <location>
        <begin position="1"/>
        <end position="19"/>
    </location>
</feature>
<dbReference type="InterPro" id="IPR051795">
    <property type="entry name" value="Glycosyl_Hydrlase_43"/>
</dbReference>
<name>A0A0L1IWA0_ASPN3</name>
<comment type="caution">
    <text evidence="10">The sequence shown here is derived from an EMBL/GenBank/DDBJ whole genome shotgun (WGS) entry which is preliminary data.</text>
</comment>
<dbReference type="OrthoDB" id="408373at2759"/>
<evidence type="ECO:0000313" key="11">
    <source>
        <dbReference type="Proteomes" id="UP000037505"/>
    </source>
</evidence>
<evidence type="ECO:0000259" key="9">
    <source>
        <dbReference type="Pfam" id="PF17851"/>
    </source>
</evidence>
<keyword evidence="2 8" id="KW-0732">Signal</keyword>
<dbReference type="AlphaFoldDB" id="A0A0L1IWA0"/>
<reference evidence="10 11" key="1">
    <citation type="submission" date="2014-06" db="EMBL/GenBank/DDBJ databases">
        <title>The Genome of the Aflatoxigenic Filamentous Fungus Aspergillus nomius.</title>
        <authorList>
            <person name="Moore M.G."/>
            <person name="Shannon B.M."/>
            <person name="Brian M.M."/>
        </authorList>
    </citation>
    <scope>NUCLEOTIDE SEQUENCE [LARGE SCALE GENOMIC DNA]</scope>
    <source>
        <strain evidence="10 11">NRRL 13137</strain>
    </source>
</reference>
<dbReference type="STRING" id="1509407.A0A0L1IWA0"/>
<dbReference type="EMBL" id="JNOM01000269">
    <property type="protein sequence ID" value="KNG83428.1"/>
    <property type="molecule type" value="Genomic_DNA"/>
</dbReference>
<keyword evidence="4 7" id="KW-0326">Glycosidase</keyword>
<dbReference type="InterPro" id="IPR023296">
    <property type="entry name" value="Glyco_hydro_beta-prop_sf"/>
</dbReference>
<dbReference type="InterPro" id="IPR041542">
    <property type="entry name" value="GH43_C2"/>
</dbReference>
<dbReference type="SUPFAM" id="SSF75005">
    <property type="entry name" value="Arabinanase/levansucrase/invertase"/>
    <property type="match status" value="1"/>
</dbReference>
<evidence type="ECO:0000256" key="1">
    <source>
        <dbReference type="ARBA" id="ARBA00009865"/>
    </source>
</evidence>
<dbReference type="RefSeq" id="XP_015404351.1">
    <property type="nucleotide sequence ID" value="XM_015554959.1"/>
</dbReference>
<comment type="similarity">
    <text evidence="1 7">Belongs to the glycosyl hydrolase 43 family.</text>
</comment>
<dbReference type="Pfam" id="PF17851">
    <property type="entry name" value="GH43_C2"/>
    <property type="match status" value="1"/>
</dbReference>
<dbReference type="Gene3D" id="2.60.120.200">
    <property type="match status" value="1"/>
</dbReference>